<comment type="function">
    <text evidence="6">Catalyzes the 2'-O-methylation of the ribose of cytidine 1402 (C1402) in 16S rRNA.</text>
</comment>
<feature type="domain" description="Tetrapyrrole methylase" evidence="7">
    <location>
        <begin position="6"/>
        <end position="204"/>
    </location>
</feature>
<keyword evidence="4 6" id="KW-0808">Transferase</keyword>
<evidence type="ECO:0000313" key="8">
    <source>
        <dbReference type="EMBL" id="OCL25788.1"/>
    </source>
</evidence>
<protein>
    <recommendedName>
        <fullName evidence="6">Ribosomal RNA small subunit methyltransferase I</fullName>
        <ecNumber evidence="6">2.1.1.198</ecNumber>
    </recommendedName>
    <alternativeName>
        <fullName evidence="6">16S rRNA 2'-O-ribose C1402 methyltransferase</fullName>
    </alternativeName>
    <alternativeName>
        <fullName evidence="6">rRNA (cytidine-2'-O-)-methyltransferase RsmI</fullName>
    </alternativeName>
</protein>
<dbReference type="EC" id="2.1.1.198" evidence="6"/>
<dbReference type="FunFam" id="3.40.1010.10:FF:000002">
    <property type="entry name" value="Ribosomal RNA small subunit methyltransferase I"/>
    <property type="match status" value="1"/>
</dbReference>
<evidence type="ECO:0000256" key="2">
    <source>
        <dbReference type="ARBA" id="ARBA00022552"/>
    </source>
</evidence>
<dbReference type="Proteomes" id="UP000093514">
    <property type="component" value="Unassembled WGS sequence"/>
</dbReference>
<reference evidence="8 9" key="2">
    <citation type="submission" date="2016-08" db="EMBL/GenBank/DDBJ databases">
        <title>Orenia metallireducens sp. nov. strain Z6, a Novel Metal-reducing Firmicute from the Deep Subsurface.</title>
        <authorList>
            <person name="Maxim B.I."/>
            <person name="Kenneth K."/>
            <person name="Flynn T.M."/>
            <person name="Oloughlin E.J."/>
            <person name="Locke R.A."/>
            <person name="Weber J.R."/>
            <person name="Egan S.M."/>
            <person name="Mackie R.I."/>
            <person name="Cann I.K."/>
        </authorList>
    </citation>
    <scope>NUCLEOTIDE SEQUENCE [LARGE SCALE GENOMIC DNA]</scope>
    <source>
        <strain evidence="8 9">Z6</strain>
    </source>
</reference>
<dbReference type="OrthoDB" id="9809084at2"/>
<keyword evidence="2 6" id="KW-0698">rRNA processing</keyword>
<reference evidence="9" key="1">
    <citation type="submission" date="2016-07" db="EMBL/GenBank/DDBJ databases">
        <authorList>
            <person name="Florea S."/>
            <person name="Webb J.S."/>
            <person name="Jaromczyk J."/>
            <person name="Schardl C.L."/>
        </authorList>
    </citation>
    <scope>NUCLEOTIDE SEQUENCE [LARGE SCALE GENOMIC DNA]</scope>
    <source>
        <strain evidence="9">Z6</strain>
    </source>
</reference>
<comment type="similarity">
    <text evidence="6">Belongs to the methyltransferase superfamily. RsmI family.</text>
</comment>
<comment type="catalytic activity">
    <reaction evidence="6">
        <text>cytidine(1402) in 16S rRNA + S-adenosyl-L-methionine = 2'-O-methylcytidine(1402) in 16S rRNA + S-adenosyl-L-homocysteine + H(+)</text>
        <dbReference type="Rhea" id="RHEA:42924"/>
        <dbReference type="Rhea" id="RHEA-COMP:10285"/>
        <dbReference type="Rhea" id="RHEA-COMP:10286"/>
        <dbReference type="ChEBI" id="CHEBI:15378"/>
        <dbReference type="ChEBI" id="CHEBI:57856"/>
        <dbReference type="ChEBI" id="CHEBI:59789"/>
        <dbReference type="ChEBI" id="CHEBI:74495"/>
        <dbReference type="ChEBI" id="CHEBI:82748"/>
        <dbReference type="EC" id="2.1.1.198"/>
    </reaction>
</comment>
<dbReference type="InterPro" id="IPR000878">
    <property type="entry name" value="4pyrrol_Mease"/>
</dbReference>
<dbReference type="PANTHER" id="PTHR46111">
    <property type="entry name" value="RIBOSOMAL RNA SMALL SUBUNIT METHYLTRANSFERASE I"/>
    <property type="match status" value="1"/>
</dbReference>
<dbReference type="SUPFAM" id="SSF53790">
    <property type="entry name" value="Tetrapyrrole methylase"/>
    <property type="match status" value="1"/>
</dbReference>
<name>A0A1C0A6N0_9FIRM</name>
<dbReference type="InterPro" id="IPR018063">
    <property type="entry name" value="SAM_MeTrfase_RsmI_CS"/>
</dbReference>
<dbReference type="Gene3D" id="3.30.950.10">
    <property type="entry name" value="Methyltransferase, Cobalt-precorrin-4 Transmethylase, Domain 2"/>
    <property type="match status" value="1"/>
</dbReference>
<keyword evidence="1 6" id="KW-0963">Cytoplasm</keyword>
<dbReference type="Gene3D" id="3.40.1010.10">
    <property type="entry name" value="Cobalt-precorrin-4 Transmethylase, Domain 1"/>
    <property type="match status" value="1"/>
</dbReference>
<dbReference type="InterPro" id="IPR014776">
    <property type="entry name" value="4pyrrole_Mease_sub2"/>
</dbReference>
<evidence type="ECO:0000256" key="6">
    <source>
        <dbReference type="HAMAP-Rule" id="MF_01877"/>
    </source>
</evidence>
<dbReference type="AlphaFoldDB" id="A0A1C0A6N0"/>
<dbReference type="InterPro" id="IPR014777">
    <property type="entry name" value="4pyrrole_Mease_sub1"/>
</dbReference>
<dbReference type="HAMAP" id="MF_01877">
    <property type="entry name" value="16SrRNA_methyltr_I"/>
    <property type="match status" value="1"/>
</dbReference>
<dbReference type="PIRSF" id="PIRSF005917">
    <property type="entry name" value="MTase_YraL"/>
    <property type="match status" value="1"/>
</dbReference>
<evidence type="ECO:0000256" key="1">
    <source>
        <dbReference type="ARBA" id="ARBA00022490"/>
    </source>
</evidence>
<dbReference type="PROSITE" id="PS01296">
    <property type="entry name" value="RSMI"/>
    <property type="match status" value="1"/>
</dbReference>
<accession>A0A1C0A6N0</accession>
<gene>
    <name evidence="6" type="primary">rsmI</name>
    <name evidence="8" type="ORF">U472_15825</name>
</gene>
<comment type="subcellular location">
    <subcellularLocation>
        <location evidence="6">Cytoplasm</location>
    </subcellularLocation>
</comment>
<dbReference type="GO" id="GO:0005737">
    <property type="term" value="C:cytoplasm"/>
    <property type="evidence" value="ECO:0007669"/>
    <property type="project" value="UniProtKB-SubCell"/>
</dbReference>
<evidence type="ECO:0000256" key="5">
    <source>
        <dbReference type="ARBA" id="ARBA00022691"/>
    </source>
</evidence>
<dbReference type="FunFam" id="3.30.950.10:FF:000002">
    <property type="entry name" value="Ribosomal RNA small subunit methyltransferase I"/>
    <property type="match status" value="1"/>
</dbReference>
<dbReference type="InterPro" id="IPR035996">
    <property type="entry name" value="4pyrrol_Methylase_sf"/>
</dbReference>
<keyword evidence="9" id="KW-1185">Reference proteome</keyword>
<dbReference type="EMBL" id="LWDV01000010">
    <property type="protein sequence ID" value="OCL25788.1"/>
    <property type="molecule type" value="Genomic_DNA"/>
</dbReference>
<evidence type="ECO:0000256" key="4">
    <source>
        <dbReference type="ARBA" id="ARBA00022679"/>
    </source>
</evidence>
<evidence type="ECO:0000256" key="3">
    <source>
        <dbReference type="ARBA" id="ARBA00022603"/>
    </source>
</evidence>
<dbReference type="InterPro" id="IPR008189">
    <property type="entry name" value="rRNA_ssu_MeTfrase_I"/>
</dbReference>
<keyword evidence="5 6" id="KW-0949">S-adenosyl-L-methionine</keyword>
<proteinExistence type="inferred from homology"/>
<dbReference type="NCBIfam" id="TIGR00096">
    <property type="entry name" value="16S rRNA (cytidine(1402)-2'-O)-methyltransferase"/>
    <property type="match status" value="1"/>
</dbReference>
<organism evidence="8 9">
    <name type="scientific">Orenia metallireducens</name>
    <dbReference type="NCBI Taxonomy" id="1413210"/>
    <lineage>
        <taxon>Bacteria</taxon>
        <taxon>Bacillati</taxon>
        <taxon>Bacillota</taxon>
        <taxon>Clostridia</taxon>
        <taxon>Halanaerobiales</taxon>
        <taxon>Halobacteroidaceae</taxon>
        <taxon>Orenia</taxon>
    </lineage>
</organism>
<dbReference type="PANTHER" id="PTHR46111:SF1">
    <property type="entry name" value="RIBOSOMAL RNA SMALL SUBUNIT METHYLTRANSFERASE I"/>
    <property type="match status" value="1"/>
</dbReference>
<evidence type="ECO:0000259" key="7">
    <source>
        <dbReference type="Pfam" id="PF00590"/>
    </source>
</evidence>
<dbReference type="RefSeq" id="WP_068719706.1">
    <property type="nucleotide sequence ID" value="NZ_LWDV01000010.1"/>
</dbReference>
<dbReference type="GO" id="GO:0070677">
    <property type="term" value="F:rRNA (cytosine-2'-O-)-methyltransferase activity"/>
    <property type="evidence" value="ECO:0007669"/>
    <property type="project" value="UniProtKB-UniRule"/>
</dbReference>
<comment type="caution">
    <text evidence="8">The sequence shown here is derived from an EMBL/GenBank/DDBJ whole genome shotgun (WGS) entry which is preliminary data.</text>
</comment>
<dbReference type="Pfam" id="PF00590">
    <property type="entry name" value="TP_methylase"/>
    <property type="match status" value="1"/>
</dbReference>
<evidence type="ECO:0000313" key="9">
    <source>
        <dbReference type="Proteomes" id="UP000093514"/>
    </source>
</evidence>
<dbReference type="CDD" id="cd11648">
    <property type="entry name" value="RsmI"/>
    <property type="match status" value="1"/>
</dbReference>
<sequence length="283" mass="31727">MGEGILYVCGTPIGNLDDITVRALNILKEVDLIAAEDTRHTRKLLNHYQIEAKLTSYHEHNELEKSKELLERLRGGLDVALVSDAGMPGISDPGYRLISLLREEGVKVVPIPGPTAMTTALVISGLPTDRFAFEGFLPRKKNERRSYLEGLKGEERTLIFYEAPHRLTKTLADILEVLGDRKIALCRELTKKFEETITGKVSELLEKFKEDSPRGEMVLVVEGGVIKEDEELEGWRGLSILEHLESLMADGLTKKKAIKEVAKLRSLPKNEVYQIATKIKVNI</sequence>
<keyword evidence="3 6" id="KW-0489">Methyltransferase</keyword>